<sequence length="127" mass="14562">MRLFVKDSEVNEGIINTVKKEPEKFWYYNNGITALCSSIRKKPMGGSGRDTGIFECNDVKIVNGAQTVGSIARAYQNFPEQVEKARVHVRFISLENCPEEFATEITRFNNTQNRIDRREFVALDPEQ</sequence>
<evidence type="ECO:0000313" key="3">
    <source>
        <dbReference type="Proteomes" id="UP000632766"/>
    </source>
</evidence>
<organism evidence="2 3">
    <name type="scientific">Amazonocrinis nigriterrae CENA67</name>
    <dbReference type="NCBI Taxonomy" id="2794033"/>
    <lineage>
        <taxon>Bacteria</taxon>
        <taxon>Bacillati</taxon>
        <taxon>Cyanobacteriota</taxon>
        <taxon>Cyanophyceae</taxon>
        <taxon>Nostocales</taxon>
        <taxon>Nostocaceae</taxon>
        <taxon>Amazonocrinis</taxon>
        <taxon>Amazonocrinis nigriterrae</taxon>
    </lineage>
</organism>
<dbReference type="AlphaFoldDB" id="A0A8J7HM92"/>
<protein>
    <submittedName>
        <fullName evidence="2">AIPR family protein</fullName>
    </submittedName>
</protein>
<dbReference type="Proteomes" id="UP000632766">
    <property type="component" value="Unassembled WGS sequence"/>
</dbReference>
<comment type="caution">
    <text evidence="2">The sequence shown here is derived from an EMBL/GenBank/DDBJ whole genome shotgun (WGS) entry which is preliminary data.</text>
</comment>
<feature type="domain" description="Abortive phage infection protein C-terminal" evidence="1">
    <location>
        <begin position="2"/>
        <end position="125"/>
    </location>
</feature>
<reference evidence="2 3" key="1">
    <citation type="journal article" date="2021" name="Int. J. Syst. Evol. Microbiol.">
        <title>Amazonocrinis nigriterrae gen. nov., sp. nov., Atlanticothrix silvestris gen. nov., sp. nov. and Dendronalium phyllosphericum gen. nov., sp. nov., nostocacean cyanobacteria from Brazilian environments.</title>
        <authorList>
            <person name="Alvarenga D.O."/>
            <person name="Andreote A.P.D."/>
            <person name="Branco L.H.Z."/>
            <person name="Delbaje E."/>
            <person name="Cruz R.B."/>
            <person name="Varani A.M."/>
            <person name="Fiore M.F."/>
        </authorList>
    </citation>
    <scope>NUCLEOTIDE SEQUENCE [LARGE SCALE GENOMIC DNA]</scope>
    <source>
        <strain evidence="2 3">CENA67</strain>
    </source>
</reference>
<keyword evidence="3" id="KW-1185">Reference proteome</keyword>
<dbReference type="Pfam" id="PF10592">
    <property type="entry name" value="AIPR"/>
    <property type="match status" value="1"/>
</dbReference>
<accession>A0A8J7HM92</accession>
<dbReference type="EMBL" id="JAECZC010000007">
    <property type="protein sequence ID" value="MBH8561852.1"/>
    <property type="molecule type" value="Genomic_DNA"/>
</dbReference>
<dbReference type="RefSeq" id="WP_198123855.1">
    <property type="nucleotide sequence ID" value="NZ_JAECZC010000007.1"/>
</dbReference>
<gene>
    <name evidence="2" type="ORF">I8748_06630</name>
</gene>
<proteinExistence type="predicted"/>
<evidence type="ECO:0000259" key="1">
    <source>
        <dbReference type="Pfam" id="PF10592"/>
    </source>
</evidence>
<evidence type="ECO:0000313" key="2">
    <source>
        <dbReference type="EMBL" id="MBH8561852.1"/>
    </source>
</evidence>
<dbReference type="InterPro" id="IPR018891">
    <property type="entry name" value="AIPR_C"/>
</dbReference>
<name>A0A8J7HM92_9NOST</name>